<dbReference type="EMBL" id="LN854557">
    <property type="protein sequence ID" value="CRL43892.1"/>
    <property type="molecule type" value="Genomic_DNA"/>
</dbReference>
<name>A0A193QFG6_SODGM</name>
<dbReference type="Proteomes" id="UP000245838">
    <property type="component" value="Chromosome sggmmb4_Chromosome"/>
</dbReference>
<gene>
    <name evidence="2" type="ORF">SGGMMB4_00628</name>
</gene>
<organism evidence="2 3">
    <name type="scientific">Sodalis glossinidius (strain morsitans)</name>
    <dbReference type="NCBI Taxonomy" id="343509"/>
    <lineage>
        <taxon>Bacteria</taxon>
        <taxon>Pseudomonadati</taxon>
        <taxon>Pseudomonadota</taxon>
        <taxon>Gammaproteobacteria</taxon>
        <taxon>Enterobacterales</taxon>
        <taxon>Bruguierivoracaceae</taxon>
        <taxon>Sodalis</taxon>
    </lineage>
</organism>
<protein>
    <submittedName>
        <fullName evidence="2">Uncharacterized protein</fullName>
    </submittedName>
</protein>
<sequence length="97" mass="10858">MVITGGSRIIDAGLFFRVVYALASMLTPQSVLVFTFIALTAYYMFPSALKTLLKVMRRNITSRWSFLVISMTALTGATVPERKKFTGWQWGIDDGTI</sequence>
<dbReference type="AlphaFoldDB" id="A0A193QFG6"/>
<evidence type="ECO:0000256" key="1">
    <source>
        <dbReference type="SAM" id="Phobius"/>
    </source>
</evidence>
<evidence type="ECO:0000313" key="3">
    <source>
        <dbReference type="Proteomes" id="UP000245838"/>
    </source>
</evidence>
<evidence type="ECO:0000313" key="2">
    <source>
        <dbReference type="EMBL" id="CRL43892.1"/>
    </source>
</evidence>
<proteinExistence type="predicted"/>
<keyword evidence="1" id="KW-0812">Transmembrane</keyword>
<accession>A0A193QFG6</accession>
<keyword evidence="1" id="KW-1133">Transmembrane helix</keyword>
<feature type="transmembrane region" description="Helical" evidence="1">
    <location>
        <begin position="64"/>
        <end position="80"/>
    </location>
</feature>
<feature type="transmembrane region" description="Helical" evidence="1">
    <location>
        <begin position="20"/>
        <end position="43"/>
    </location>
</feature>
<reference evidence="2 3" key="1">
    <citation type="submission" date="2015-05" db="EMBL/GenBank/DDBJ databases">
        <authorList>
            <person name="Goodhead I."/>
        </authorList>
    </citation>
    <scope>NUCLEOTIDE SEQUENCE [LARGE SCALE GENOMIC DNA]</scope>
    <source>
        <strain evidence="3">morsitans</strain>
    </source>
</reference>
<keyword evidence="1" id="KW-0472">Membrane</keyword>
<dbReference type="BioCyc" id="SGLO343509:SGP1_RS02345-MONOMER"/>